<keyword evidence="2" id="KW-0472">Membrane</keyword>
<dbReference type="EMBL" id="FNTV01000002">
    <property type="protein sequence ID" value="SEF11988.1"/>
    <property type="molecule type" value="Genomic_DNA"/>
</dbReference>
<dbReference type="AlphaFoldDB" id="A0A1H5PFU3"/>
<keyword evidence="3" id="KW-0732">Signal</keyword>
<dbReference type="Proteomes" id="UP000182725">
    <property type="component" value="Unassembled WGS sequence"/>
</dbReference>
<feature type="chain" id="PRO_5038389514" evidence="3">
    <location>
        <begin position="39"/>
        <end position="251"/>
    </location>
</feature>
<evidence type="ECO:0000256" key="3">
    <source>
        <dbReference type="SAM" id="SignalP"/>
    </source>
</evidence>
<reference evidence="4 5" key="1">
    <citation type="submission" date="2016-10" db="EMBL/GenBank/DDBJ databases">
        <authorList>
            <person name="de Groot N.N."/>
        </authorList>
    </citation>
    <scope>NUCLEOTIDE SEQUENCE [LARGE SCALE GENOMIC DNA]</scope>
    <source>
        <strain evidence="4 5">DSM 22274</strain>
    </source>
</reference>
<accession>A0A1H5PFU3</accession>
<feature type="transmembrane region" description="Helical" evidence="2">
    <location>
        <begin position="222"/>
        <end position="241"/>
    </location>
</feature>
<dbReference type="NCBIfam" id="TIGR01167">
    <property type="entry name" value="LPXTG_anchor"/>
    <property type="match status" value="1"/>
</dbReference>
<dbReference type="RefSeq" id="WP_074713600.1">
    <property type="nucleotide sequence ID" value="NZ_FNTV01000002.1"/>
</dbReference>
<evidence type="ECO:0000313" key="5">
    <source>
        <dbReference type="Proteomes" id="UP000182725"/>
    </source>
</evidence>
<keyword evidence="2" id="KW-0812">Transmembrane</keyword>
<evidence type="ECO:0000313" key="4">
    <source>
        <dbReference type="EMBL" id="SEF11988.1"/>
    </source>
</evidence>
<keyword evidence="2" id="KW-1133">Transmembrane helix</keyword>
<name>A0A1H5PFU3_9MICC</name>
<sequence length="251" mass="25563">MGKHTLQKTRNFPKLYRTAGVAIAIPLIGLGSAAASLADTGTEVKPVEQAFEVSALQLPEASNAPALEAAQKSADTDALPAVEAAITAEVSVEDSTLAEPLEGEETDPPVIPPVDPPIDPTDPPVIPPVDPPIDPTDPPVTPPVDPPVTPPVTPRVAPVVVPTVPTNVSPELPQQPAIQLPGNQVQVPVRSYPVEGAYVPVANTTQTQAGQQLANTGADGTAIAILGAGGIALGSGAMLVAKRRSKPKHAS</sequence>
<gene>
    <name evidence="4" type="ORF">SAMN04489740_4169</name>
</gene>
<feature type="region of interest" description="Disordered" evidence="1">
    <location>
        <begin position="93"/>
        <end position="122"/>
    </location>
</feature>
<feature type="compositionally biased region" description="Pro residues" evidence="1">
    <location>
        <begin position="109"/>
        <end position="122"/>
    </location>
</feature>
<protein>
    <submittedName>
        <fullName evidence="4">LPXTG-motif cell wall anchor domain-containing protein</fullName>
    </submittedName>
</protein>
<evidence type="ECO:0000256" key="2">
    <source>
        <dbReference type="SAM" id="Phobius"/>
    </source>
</evidence>
<proteinExistence type="predicted"/>
<evidence type="ECO:0000256" key="1">
    <source>
        <dbReference type="SAM" id="MobiDB-lite"/>
    </source>
</evidence>
<feature type="signal peptide" evidence="3">
    <location>
        <begin position="1"/>
        <end position="38"/>
    </location>
</feature>
<organism evidence="4 5">
    <name type="scientific">Arthrobacter alpinus</name>
    <dbReference type="NCBI Taxonomy" id="656366"/>
    <lineage>
        <taxon>Bacteria</taxon>
        <taxon>Bacillati</taxon>
        <taxon>Actinomycetota</taxon>
        <taxon>Actinomycetes</taxon>
        <taxon>Micrococcales</taxon>
        <taxon>Micrococcaceae</taxon>
        <taxon>Arthrobacter</taxon>
    </lineage>
</organism>